<accession>A0ABT7HED5</accession>
<sequence length="344" mass="38253">MTGTTLIRASAMMGIPETIRELGGDPKSLLGQFNLREDLINNPKQMMPYSNLTQLMEQAARELDCKDFGLRVGLRQGMGVLGPIAVIAQNSSNTEQALRHIIKYMAYHSPGVRLALDPVIPGNVATLHFDIALEQAPIRSQTVELSLVLAKQVIGVLAGPGFRPTQIRFRHARQARAARYRSIFQCPVHFNRPGNALCLSADDLQRPIEQSDAVLRQVMEDYVRQTLAQTSASLSANVRSLVISLLPMGQRCTISLVARHLALHERTLQRALKREGVVFEELVDDIRRELTSDYLSEPGMAMSQVAGLLGYRQQSSFNRACFRWFGQSPRAMRDSLTSGDKNLS</sequence>
<dbReference type="Gene3D" id="1.10.10.60">
    <property type="entry name" value="Homeodomain-like"/>
    <property type="match status" value="1"/>
</dbReference>
<dbReference type="InterPro" id="IPR032687">
    <property type="entry name" value="AraC-type_N"/>
</dbReference>
<comment type="caution">
    <text evidence="5">The sequence shown here is derived from an EMBL/GenBank/DDBJ whole genome shotgun (WGS) entry which is preliminary data.</text>
</comment>
<keyword evidence="3" id="KW-0804">Transcription</keyword>
<dbReference type="PROSITE" id="PS01124">
    <property type="entry name" value="HTH_ARAC_FAMILY_2"/>
    <property type="match status" value="1"/>
</dbReference>
<organism evidence="5 6">
    <name type="scientific">Marinobacter albus</name>
    <dbReference type="NCBI Taxonomy" id="3030833"/>
    <lineage>
        <taxon>Bacteria</taxon>
        <taxon>Pseudomonadati</taxon>
        <taxon>Pseudomonadota</taxon>
        <taxon>Gammaproteobacteria</taxon>
        <taxon>Pseudomonadales</taxon>
        <taxon>Marinobacteraceae</taxon>
        <taxon>Marinobacter</taxon>
    </lineage>
</organism>
<dbReference type="Proteomes" id="UP001223547">
    <property type="component" value="Unassembled WGS sequence"/>
</dbReference>
<evidence type="ECO:0000256" key="1">
    <source>
        <dbReference type="ARBA" id="ARBA00023015"/>
    </source>
</evidence>
<dbReference type="InterPro" id="IPR018060">
    <property type="entry name" value="HTH_AraC"/>
</dbReference>
<keyword evidence="1" id="KW-0805">Transcription regulation</keyword>
<evidence type="ECO:0000259" key="4">
    <source>
        <dbReference type="PROSITE" id="PS01124"/>
    </source>
</evidence>
<evidence type="ECO:0000313" key="5">
    <source>
        <dbReference type="EMBL" id="MDK9558722.1"/>
    </source>
</evidence>
<dbReference type="SUPFAM" id="SSF46689">
    <property type="entry name" value="Homeodomain-like"/>
    <property type="match status" value="1"/>
</dbReference>
<proteinExistence type="predicted"/>
<reference evidence="5 6" key="1">
    <citation type="submission" date="2023-05" db="EMBL/GenBank/DDBJ databases">
        <title>Marinobacter albus sp. nov., a marine bacterium isolated from sand in a coastal intertidal zone of huludao.</title>
        <authorList>
            <person name="Deng T."/>
        </authorList>
    </citation>
    <scope>NUCLEOTIDE SEQUENCE [LARGE SCALE GENOMIC DNA]</scope>
    <source>
        <strain evidence="5 6">M216</strain>
    </source>
</reference>
<dbReference type="InterPro" id="IPR009057">
    <property type="entry name" value="Homeodomain-like_sf"/>
</dbReference>
<dbReference type="Pfam" id="PF12833">
    <property type="entry name" value="HTH_18"/>
    <property type="match status" value="1"/>
</dbReference>
<gene>
    <name evidence="5" type="ORF">QQF73_13895</name>
</gene>
<dbReference type="SMART" id="SM00342">
    <property type="entry name" value="HTH_ARAC"/>
    <property type="match status" value="1"/>
</dbReference>
<dbReference type="RefSeq" id="WP_219867820.1">
    <property type="nucleotide sequence ID" value="NZ_JASSQD010000002.1"/>
</dbReference>
<name>A0ABT7HED5_9GAMM</name>
<protein>
    <submittedName>
        <fullName evidence="5">AraC family transcriptional regulator</fullName>
    </submittedName>
</protein>
<dbReference type="PANTHER" id="PTHR47894">
    <property type="entry name" value="HTH-TYPE TRANSCRIPTIONAL REGULATOR GADX"/>
    <property type="match status" value="1"/>
</dbReference>
<dbReference type="PANTHER" id="PTHR47894:SF4">
    <property type="entry name" value="HTH-TYPE TRANSCRIPTIONAL REGULATOR GADX"/>
    <property type="match status" value="1"/>
</dbReference>
<evidence type="ECO:0000256" key="3">
    <source>
        <dbReference type="ARBA" id="ARBA00023163"/>
    </source>
</evidence>
<dbReference type="Pfam" id="PF12625">
    <property type="entry name" value="Arabinose_bd"/>
    <property type="match status" value="1"/>
</dbReference>
<evidence type="ECO:0000256" key="2">
    <source>
        <dbReference type="ARBA" id="ARBA00023125"/>
    </source>
</evidence>
<keyword evidence="6" id="KW-1185">Reference proteome</keyword>
<keyword evidence="2" id="KW-0238">DNA-binding</keyword>
<feature type="domain" description="HTH araC/xylS-type" evidence="4">
    <location>
        <begin position="236"/>
        <end position="335"/>
    </location>
</feature>
<evidence type="ECO:0000313" key="6">
    <source>
        <dbReference type="Proteomes" id="UP001223547"/>
    </source>
</evidence>
<dbReference type="EMBL" id="JASSQD010000002">
    <property type="protein sequence ID" value="MDK9558722.1"/>
    <property type="molecule type" value="Genomic_DNA"/>
</dbReference>